<dbReference type="EMBL" id="WQLB01000025">
    <property type="protein sequence ID" value="MVN88251.1"/>
    <property type="molecule type" value="Genomic_DNA"/>
</dbReference>
<dbReference type="Proteomes" id="UP000483286">
    <property type="component" value="Unassembled WGS sequence"/>
</dbReference>
<reference evidence="1 2" key="1">
    <citation type="submission" date="2019-12" db="EMBL/GenBank/DDBJ databases">
        <title>Deinococcus sp. HMF7620 Genome sequencing and assembly.</title>
        <authorList>
            <person name="Kang H."/>
            <person name="Kim H."/>
            <person name="Joh K."/>
        </authorList>
    </citation>
    <scope>NUCLEOTIDE SEQUENCE [LARGE SCALE GENOMIC DNA]</scope>
    <source>
        <strain evidence="1 2">HMF7620</strain>
    </source>
</reference>
<keyword evidence="2" id="KW-1185">Reference proteome</keyword>
<dbReference type="AlphaFoldDB" id="A0A7C9I4K9"/>
<protein>
    <submittedName>
        <fullName evidence="1">Chlorophyllase</fullName>
    </submittedName>
</protein>
<dbReference type="InterPro" id="IPR029058">
    <property type="entry name" value="AB_hydrolase_fold"/>
</dbReference>
<name>A0A7C9I4K9_9DEIO</name>
<dbReference type="RefSeq" id="WP_157460311.1">
    <property type="nucleotide sequence ID" value="NZ_WQLB01000025.1"/>
</dbReference>
<organism evidence="1 2">
    <name type="scientific">Deinococcus arboris</name>
    <dbReference type="NCBI Taxonomy" id="2682977"/>
    <lineage>
        <taxon>Bacteria</taxon>
        <taxon>Thermotogati</taxon>
        <taxon>Deinococcota</taxon>
        <taxon>Deinococci</taxon>
        <taxon>Deinococcales</taxon>
        <taxon>Deinococcaceae</taxon>
        <taxon>Deinococcus</taxon>
    </lineage>
</organism>
<evidence type="ECO:0000313" key="1">
    <source>
        <dbReference type="EMBL" id="MVN88251.1"/>
    </source>
</evidence>
<proteinExistence type="predicted"/>
<evidence type="ECO:0000313" key="2">
    <source>
        <dbReference type="Proteomes" id="UP000483286"/>
    </source>
</evidence>
<dbReference type="PANTHER" id="PTHR33428">
    <property type="entry name" value="CHLOROPHYLLASE-2, CHLOROPLASTIC"/>
    <property type="match status" value="1"/>
</dbReference>
<sequence>MSLLPPAAPILSVTPIVLPAPSRGEDIQVRVTAPLTGQQLPVILFSHGHGSSLYGYGPLTDFWAAHGFAVVQVTHLDSRMLRLPSDDPRRPEIWRSRVEDLKHILDHLPQIEDAVPGLGGRLDHGRVAAAGHSWGGHTVGVLLGARVLDGQGQPGEDLSDARIQAGVLLAPPGRGGADLSPTTARRFPFLNVSFADMRTPALVVAGDHETSSMSLRGADWRADPYRLSPGAKSLLTITGAAISLGGIPGYEAAETTDESPERVALIQQVTWAYLRSALHPQDSSWSTVRSTLAAAPHSLARLEDKSEHPFQKERF</sequence>
<gene>
    <name evidence="1" type="ORF">GO986_16015</name>
</gene>
<comment type="caution">
    <text evidence="1">The sequence shown here is derived from an EMBL/GenBank/DDBJ whole genome shotgun (WGS) entry which is preliminary data.</text>
</comment>
<accession>A0A7C9I4K9</accession>
<dbReference type="Gene3D" id="3.40.50.1820">
    <property type="entry name" value="alpha/beta hydrolase"/>
    <property type="match status" value="1"/>
</dbReference>
<dbReference type="SUPFAM" id="SSF53474">
    <property type="entry name" value="alpha/beta-Hydrolases"/>
    <property type="match status" value="1"/>
</dbReference>
<dbReference type="PANTHER" id="PTHR33428:SF14">
    <property type="entry name" value="CARBOXYLESTERASE TYPE B DOMAIN-CONTAINING PROTEIN"/>
    <property type="match status" value="1"/>
</dbReference>